<keyword evidence="3" id="KW-1185">Reference proteome</keyword>
<evidence type="ECO:0000256" key="1">
    <source>
        <dbReference type="SAM" id="MobiDB-lite"/>
    </source>
</evidence>
<feature type="region of interest" description="Disordered" evidence="1">
    <location>
        <begin position="214"/>
        <end position="251"/>
    </location>
</feature>
<comment type="caution">
    <text evidence="2">The sequence shown here is derived from an EMBL/GenBank/DDBJ whole genome shotgun (WGS) entry which is preliminary data.</text>
</comment>
<protein>
    <submittedName>
        <fullName evidence="2">Uncharacterized protein</fullName>
    </submittedName>
</protein>
<dbReference type="EMBL" id="ASPP01007924">
    <property type="protein sequence ID" value="ETO26352.1"/>
    <property type="molecule type" value="Genomic_DNA"/>
</dbReference>
<dbReference type="Proteomes" id="UP000023152">
    <property type="component" value="Unassembled WGS sequence"/>
</dbReference>
<accession>X6NLU5</accession>
<feature type="non-terminal residue" evidence="2">
    <location>
        <position position="1"/>
    </location>
</feature>
<evidence type="ECO:0000313" key="2">
    <source>
        <dbReference type="EMBL" id="ETO26352.1"/>
    </source>
</evidence>
<feature type="compositionally biased region" description="Basic and acidic residues" evidence="1">
    <location>
        <begin position="214"/>
        <end position="234"/>
    </location>
</feature>
<evidence type="ECO:0000313" key="3">
    <source>
        <dbReference type="Proteomes" id="UP000023152"/>
    </source>
</evidence>
<sequence>KKKKKNVTGEKVQSMYEEITASQNDKKNERKRKEKYEEYMRYRQELIELFVQFESLQKECLRQCDVVVAHVSDTTTPVGNDLTCKSPSPLQMQDHIASSVNQNGDTVSVSQIQQHLNVDENATVQPIQMLTCETTIQTKNEEKTNNMDAMCVAEADEIAEGCVAAAVCDAAAAIQTQMESATKTSPEKNQEGQFETVGLTTDKDVNESYEAIKRVHSDRNTLEEDRNTTARKEASANNTEPSSTCSSTFDHTSVNAQSPLLDSLTTQGENGMNDFFCFLLN</sequence>
<dbReference type="AlphaFoldDB" id="X6NLU5"/>
<proteinExistence type="predicted"/>
<name>X6NLU5_RETFI</name>
<feature type="compositionally biased region" description="Polar residues" evidence="1">
    <location>
        <begin position="235"/>
        <end position="251"/>
    </location>
</feature>
<reference evidence="2 3" key="1">
    <citation type="journal article" date="2013" name="Curr. Biol.">
        <title>The Genome of the Foraminiferan Reticulomyxa filosa.</title>
        <authorList>
            <person name="Glockner G."/>
            <person name="Hulsmann N."/>
            <person name="Schleicher M."/>
            <person name="Noegel A.A."/>
            <person name="Eichinger L."/>
            <person name="Gallinger C."/>
            <person name="Pawlowski J."/>
            <person name="Sierra R."/>
            <person name="Euteneuer U."/>
            <person name="Pillet L."/>
            <person name="Moustafa A."/>
            <person name="Platzer M."/>
            <person name="Groth M."/>
            <person name="Szafranski K."/>
            <person name="Schliwa M."/>
        </authorList>
    </citation>
    <scope>NUCLEOTIDE SEQUENCE [LARGE SCALE GENOMIC DNA]</scope>
</reference>
<gene>
    <name evidence="2" type="ORF">RFI_10781</name>
</gene>
<organism evidence="2 3">
    <name type="scientific">Reticulomyxa filosa</name>
    <dbReference type="NCBI Taxonomy" id="46433"/>
    <lineage>
        <taxon>Eukaryota</taxon>
        <taxon>Sar</taxon>
        <taxon>Rhizaria</taxon>
        <taxon>Retaria</taxon>
        <taxon>Foraminifera</taxon>
        <taxon>Monothalamids</taxon>
        <taxon>Reticulomyxidae</taxon>
        <taxon>Reticulomyxa</taxon>
    </lineage>
</organism>
<feature type="region of interest" description="Disordered" evidence="1">
    <location>
        <begin position="1"/>
        <end position="33"/>
    </location>
</feature>